<name>A0A975BR03_9BACT</name>
<dbReference type="Proteomes" id="UP000663722">
    <property type="component" value="Chromosome"/>
</dbReference>
<reference evidence="1" key="1">
    <citation type="journal article" date="2021" name="Microb. Physiol.">
        <title>Proteogenomic Insights into the Physiology of Marine, Sulfate-Reducing, Filamentous Desulfonema limicola and Desulfonema magnum.</title>
        <authorList>
            <person name="Schnaars V."/>
            <person name="Wohlbrand L."/>
            <person name="Scheve S."/>
            <person name="Hinrichs C."/>
            <person name="Reinhardt R."/>
            <person name="Rabus R."/>
        </authorList>
    </citation>
    <scope>NUCLEOTIDE SEQUENCE</scope>
    <source>
        <strain evidence="1">4be13</strain>
    </source>
</reference>
<evidence type="ECO:0000313" key="1">
    <source>
        <dbReference type="EMBL" id="QTA90091.1"/>
    </source>
</evidence>
<dbReference type="AlphaFoldDB" id="A0A975BR03"/>
<evidence type="ECO:0000313" key="2">
    <source>
        <dbReference type="Proteomes" id="UP000663722"/>
    </source>
</evidence>
<gene>
    <name evidence="1" type="ORF">dnm_061520</name>
</gene>
<accession>A0A975BR03</accession>
<dbReference type="KEGG" id="dmm:dnm_061520"/>
<dbReference type="EMBL" id="CP061800">
    <property type="protein sequence ID" value="QTA90091.1"/>
    <property type="molecule type" value="Genomic_DNA"/>
</dbReference>
<sequence>MKIIRISPRRNPVLFFTRWFSFPSTSSGNPECRRRAPGLSEDR</sequence>
<keyword evidence="2" id="KW-1185">Reference proteome</keyword>
<organism evidence="1 2">
    <name type="scientific">Desulfonema magnum</name>
    <dbReference type="NCBI Taxonomy" id="45655"/>
    <lineage>
        <taxon>Bacteria</taxon>
        <taxon>Pseudomonadati</taxon>
        <taxon>Thermodesulfobacteriota</taxon>
        <taxon>Desulfobacteria</taxon>
        <taxon>Desulfobacterales</taxon>
        <taxon>Desulfococcaceae</taxon>
        <taxon>Desulfonema</taxon>
    </lineage>
</organism>
<protein>
    <submittedName>
        <fullName evidence="1">Uncharacterized protein</fullName>
    </submittedName>
</protein>
<proteinExistence type="predicted"/>